<proteinExistence type="predicted"/>
<evidence type="ECO:0000313" key="2">
    <source>
        <dbReference type="Proteomes" id="UP000198688"/>
    </source>
</evidence>
<dbReference type="AlphaFoldDB" id="A0A1H2CUP3"/>
<dbReference type="EMBL" id="LT629758">
    <property type="protein sequence ID" value="SDT74270.1"/>
    <property type="molecule type" value="Genomic_DNA"/>
</dbReference>
<accession>A0A1H2CUP3</accession>
<name>A0A1H2CUP3_9ACTN</name>
<sequence>MVDDKQPDNRIQARISNPETAAWLKGRTERMFTPSHHQQAVIELGLWRSALALELRRIRLTVAQASCIADVLTGTAIDATLGGTVYMSLADGFTIARDTPVPDLASYGRKWDVDEKELLEYVGRLSPVADHALRDAIARWWTDEDSEASVEGFAQVGLTVIDPQAPDQQSRLTPPGR</sequence>
<keyword evidence="2" id="KW-1185">Reference proteome</keyword>
<gene>
    <name evidence="1" type="ORF">SAMN04489716_6929</name>
</gene>
<dbReference type="RefSeq" id="WP_092550744.1">
    <property type="nucleotide sequence ID" value="NZ_BOMJ01000003.1"/>
</dbReference>
<reference evidence="1 2" key="1">
    <citation type="submission" date="2016-10" db="EMBL/GenBank/DDBJ databases">
        <authorList>
            <person name="de Groot N.N."/>
        </authorList>
    </citation>
    <scope>NUCLEOTIDE SEQUENCE [LARGE SCALE GENOMIC DNA]</scope>
    <source>
        <strain evidence="1 2">DSM 43941</strain>
    </source>
</reference>
<organism evidence="1 2">
    <name type="scientific">Actinoplanes derwentensis</name>
    <dbReference type="NCBI Taxonomy" id="113562"/>
    <lineage>
        <taxon>Bacteria</taxon>
        <taxon>Bacillati</taxon>
        <taxon>Actinomycetota</taxon>
        <taxon>Actinomycetes</taxon>
        <taxon>Micromonosporales</taxon>
        <taxon>Micromonosporaceae</taxon>
        <taxon>Actinoplanes</taxon>
    </lineage>
</organism>
<evidence type="ECO:0000313" key="1">
    <source>
        <dbReference type="EMBL" id="SDT74270.1"/>
    </source>
</evidence>
<protein>
    <submittedName>
        <fullName evidence="1">Uncharacterized protein</fullName>
    </submittedName>
</protein>
<dbReference type="Proteomes" id="UP000198688">
    <property type="component" value="Chromosome I"/>
</dbReference>